<organism evidence="1 2">
    <name type="scientific">Polysphondylium violaceum</name>
    <dbReference type="NCBI Taxonomy" id="133409"/>
    <lineage>
        <taxon>Eukaryota</taxon>
        <taxon>Amoebozoa</taxon>
        <taxon>Evosea</taxon>
        <taxon>Eumycetozoa</taxon>
        <taxon>Dictyostelia</taxon>
        <taxon>Dictyosteliales</taxon>
        <taxon>Dictyosteliaceae</taxon>
        <taxon>Polysphondylium</taxon>
    </lineage>
</organism>
<dbReference type="InterPro" id="IPR051904">
    <property type="entry name" value="UPF0746_actin_org"/>
</dbReference>
<comment type="caution">
    <text evidence="1">The sequence shown here is derived from an EMBL/GenBank/DDBJ whole genome shotgun (WGS) entry which is preliminary data.</text>
</comment>
<dbReference type="PANTHER" id="PTHR32488">
    <property type="entry name" value="UPF0746 PROTEIN DDB_G0280785-RELATED"/>
    <property type="match status" value="1"/>
</dbReference>
<sequence>MTDHLYRSIFRNVYLSKQIFTHVSVIQQDDNSLKYDDIIEVEWMNKYGHIGLLSDKLHRGAELFHEKSRDFSVFKALVEKDFEGFKIFYQRFYKYNTFTQEDSYSSFMQVISTGNLEAVKWMIENDYVHQVSWHSLYKYSETENPEILRYLVVNGWFKVDFDLFWGNNLRRFSNKPAFLQVMIDLAPKPIPHKHVQDIVNSLLESSPNQSVLDILSPLIPDGFKIETKRDKFNVRDQSVIPAYQYIIARNLVDPHTQSLIQANIDRMDILSRKINEFFGQLETLKSYDGQEYRVQLNQLIKRQFPQGFPSDLLESYNDTAYTYDSICCQIYRLPTDVVHALLDQGFEFTRDWF</sequence>
<dbReference type="SUPFAM" id="SSF140860">
    <property type="entry name" value="Pseudo ankyrin repeat-like"/>
    <property type="match status" value="1"/>
</dbReference>
<evidence type="ECO:0000313" key="2">
    <source>
        <dbReference type="Proteomes" id="UP000695562"/>
    </source>
</evidence>
<gene>
    <name evidence="1" type="ORF">CYY_010282</name>
</gene>
<feature type="non-terminal residue" evidence="1">
    <location>
        <position position="353"/>
    </location>
</feature>
<dbReference type="EMBL" id="AJWJ01001015">
    <property type="protein sequence ID" value="KAF2068390.1"/>
    <property type="molecule type" value="Genomic_DNA"/>
</dbReference>
<dbReference type="AlphaFoldDB" id="A0A8J4PKE8"/>
<proteinExistence type="predicted"/>
<protein>
    <recommendedName>
        <fullName evidence="3">Ankyrin repeat protein</fullName>
    </recommendedName>
</protein>
<dbReference type="PANTHER" id="PTHR32488:SF76">
    <property type="entry name" value="ANKYRIN REPEAT-CONTAINING PROTEIN-RELATED"/>
    <property type="match status" value="1"/>
</dbReference>
<evidence type="ECO:0000313" key="1">
    <source>
        <dbReference type="EMBL" id="KAF2068390.1"/>
    </source>
</evidence>
<evidence type="ECO:0008006" key="3">
    <source>
        <dbReference type="Google" id="ProtNLM"/>
    </source>
</evidence>
<dbReference type="Proteomes" id="UP000695562">
    <property type="component" value="Unassembled WGS sequence"/>
</dbReference>
<name>A0A8J4PKE8_9MYCE</name>
<accession>A0A8J4PKE8</accession>
<keyword evidence="2" id="KW-1185">Reference proteome</keyword>
<reference evidence="1" key="1">
    <citation type="submission" date="2020-01" db="EMBL/GenBank/DDBJ databases">
        <title>Development of genomics and gene disruption for Polysphondylium violaceum indicates a role for the polyketide synthase stlB in stalk morphogenesis.</title>
        <authorList>
            <person name="Narita B."/>
            <person name="Kawabe Y."/>
            <person name="Kin K."/>
            <person name="Saito T."/>
            <person name="Gibbs R."/>
            <person name="Kuspa A."/>
            <person name="Muzny D."/>
            <person name="Queller D."/>
            <person name="Richards S."/>
            <person name="Strassman J."/>
            <person name="Sucgang R."/>
            <person name="Worley K."/>
            <person name="Schaap P."/>
        </authorList>
    </citation>
    <scope>NUCLEOTIDE SEQUENCE</scope>
    <source>
        <strain evidence="1">QSvi11</strain>
    </source>
</reference>